<evidence type="ECO:0000256" key="3">
    <source>
        <dbReference type="ARBA" id="ARBA00022516"/>
    </source>
</evidence>
<dbReference type="CDD" id="cd09160">
    <property type="entry name" value="PLDc_SMU_988_like_2"/>
    <property type="match status" value="1"/>
</dbReference>
<dbReference type="GO" id="GO:0008808">
    <property type="term" value="F:cardiolipin synthase activity"/>
    <property type="evidence" value="ECO:0007669"/>
    <property type="project" value="UniProtKB-UniRule"/>
</dbReference>
<feature type="domain" description="PLD phosphodiesterase" evidence="14">
    <location>
        <begin position="248"/>
        <end position="275"/>
    </location>
</feature>
<evidence type="ECO:0000259" key="14">
    <source>
        <dbReference type="PROSITE" id="PS50035"/>
    </source>
</evidence>
<dbReference type="InterPro" id="IPR025202">
    <property type="entry name" value="PLD-like_dom"/>
</dbReference>
<feature type="domain" description="PLD phosphodiesterase" evidence="14">
    <location>
        <begin position="428"/>
        <end position="455"/>
    </location>
</feature>
<accession>A0A3N1X9H3</accession>
<dbReference type="Gene3D" id="3.30.870.10">
    <property type="entry name" value="Endonuclease Chain A"/>
    <property type="match status" value="2"/>
</dbReference>
<dbReference type="InterPro" id="IPR027379">
    <property type="entry name" value="CLS_N"/>
</dbReference>
<dbReference type="SUPFAM" id="SSF56024">
    <property type="entry name" value="Phospholipase D/nuclease"/>
    <property type="match status" value="2"/>
</dbReference>
<feature type="transmembrane region" description="Helical" evidence="13">
    <location>
        <begin position="12"/>
        <end position="34"/>
    </location>
</feature>
<feature type="transmembrane region" description="Helical" evidence="13">
    <location>
        <begin position="40"/>
        <end position="60"/>
    </location>
</feature>
<proteinExistence type="predicted"/>
<evidence type="ECO:0000256" key="10">
    <source>
        <dbReference type="ARBA" id="ARBA00023209"/>
    </source>
</evidence>
<protein>
    <recommendedName>
        <fullName evidence="12">Cardiolipin synthase</fullName>
        <ecNumber evidence="12">2.7.8.-</ecNumber>
    </recommendedName>
</protein>
<keyword evidence="7 13" id="KW-1133">Transmembrane helix</keyword>
<evidence type="ECO:0000256" key="9">
    <source>
        <dbReference type="ARBA" id="ARBA00023136"/>
    </source>
</evidence>
<dbReference type="OrthoDB" id="9762009at2"/>
<evidence type="ECO:0000256" key="13">
    <source>
        <dbReference type="SAM" id="Phobius"/>
    </source>
</evidence>
<dbReference type="CDD" id="cd09154">
    <property type="entry name" value="PLDc_SMU_988_like_1"/>
    <property type="match status" value="1"/>
</dbReference>
<dbReference type="PANTHER" id="PTHR21248:SF22">
    <property type="entry name" value="PHOSPHOLIPASE D"/>
    <property type="match status" value="1"/>
</dbReference>
<dbReference type="SMART" id="SM00155">
    <property type="entry name" value="PLDc"/>
    <property type="match status" value="2"/>
</dbReference>
<dbReference type="PROSITE" id="PS50035">
    <property type="entry name" value="PLD"/>
    <property type="match status" value="2"/>
</dbReference>
<evidence type="ECO:0000256" key="1">
    <source>
        <dbReference type="ARBA" id="ARBA00004651"/>
    </source>
</evidence>
<keyword evidence="3" id="KW-0444">Lipid biosynthesis</keyword>
<evidence type="ECO:0000256" key="5">
    <source>
        <dbReference type="ARBA" id="ARBA00022692"/>
    </source>
</evidence>
<keyword evidence="6" id="KW-0677">Repeat</keyword>
<dbReference type="AlphaFoldDB" id="A0A3N1X9H3"/>
<dbReference type="GO" id="GO:0005886">
    <property type="term" value="C:plasma membrane"/>
    <property type="evidence" value="ECO:0007669"/>
    <property type="project" value="UniProtKB-SubCell"/>
</dbReference>
<dbReference type="InterPro" id="IPR001736">
    <property type="entry name" value="PLipase_D/transphosphatidylase"/>
</dbReference>
<evidence type="ECO:0000313" key="16">
    <source>
        <dbReference type="Proteomes" id="UP000273083"/>
    </source>
</evidence>
<keyword evidence="16" id="KW-1185">Reference proteome</keyword>
<feature type="transmembrane region" description="Helical" evidence="13">
    <location>
        <begin position="72"/>
        <end position="90"/>
    </location>
</feature>
<dbReference type="RefSeq" id="WP_123611012.1">
    <property type="nucleotide sequence ID" value="NZ_RJVG01000021.1"/>
</dbReference>
<comment type="subcellular location">
    <subcellularLocation>
        <location evidence="1">Cell membrane</location>
        <topology evidence="1">Multi-pass membrane protein</topology>
    </subcellularLocation>
</comment>
<comment type="caution">
    <text evidence="15">The sequence shown here is derived from an EMBL/GenBank/DDBJ whole genome shotgun (WGS) entry which is preliminary data.</text>
</comment>
<dbReference type="EC" id="2.7.8.-" evidence="12"/>
<evidence type="ECO:0000256" key="4">
    <source>
        <dbReference type="ARBA" id="ARBA00022679"/>
    </source>
</evidence>
<keyword evidence="8" id="KW-0443">Lipid metabolism</keyword>
<dbReference type="Pfam" id="PF13091">
    <property type="entry name" value="PLDc_2"/>
    <property type="match status" value="2"/>
</dbReference>
<keyword evidence="2" id="KW-1003">Cell membrane</keyword>
<keyword evidence="10" id="KW-0594">Phospholipid biosynthesis</keyword>
<evidence type="ECO:0000256" key="2">
    <source>
        <dbReference type="ARBA" id="ARBA00022475"/>
    </source>
</evidence>
<keyword evidence="11" id="KW-1208">Phospholipid metabolism</keyword>
<dbReference type="Proteomes" id="UP000273083">
    <property type="component" value="Unassembled WGS sequence"/>
</dbReference>
<dbReference type="PANTHER" id="PTHR21248">
    <property type="entry name" value="CARDIOLIPIN SYNTHASE"/>
    <property type="match status" value="1"/>
</dbReference>
<dbReference type="NCBIfam" id="TIGR04265">
    <property type="entry name" value="bac_cardiolipin"/>
    <property type="match status" value="1"/>
</dbReference>
<dbReference type="EMBL" id="RJVG01000021">
    <property type="protein sequence ID" value="ROR21357.1"/>
    <property type="molecule type" value="Genomic_DNA"/>
</dbReference>
<keyword evidence="5 13" id="KW-0812">Transmembrane</keyword>
<gene>
    <name evidence="15" type="ORF">EDD66_12118</name>
</gene>
<evidence type="ECO:0000256" key="12">
    <source>
        <dbReference type="NCBIfam" id="TIGR04265"/>
    </source>
</evidence>
<evidence type="ECO:0000256" key="8">
    <source>
        <dbReference type="ARBA" id="ARBA00023098"/>
    </source>
</evidence>
<organism evidence="15 16">
    <name type="scientific">Mobilisporobacter senegalensis</name>
    <dbReference type="NCBI Taxonomy" id="1329262"/>
    <lineage>
        <taxon>Bacteria</taxon>
        <taxon>Bacillati</taxon>
        <taxon>Bacillota</taxon>
        <taxon>Clostridia</taxon>
        <taxon>Lachnospirales</taxon>
        <taxon>Lachnospiraceae</taxon>
        <taxon>Mobilisporobacter</taxon>
    </lineage>
</organism>
<dbReference type="InterPro" id="IPR022924">
    <property type="entry name" value="Cardiolipin_synthase"/>
</dbReference>
<name>A0A3N1X9H3_9FIRM</name>
<evidence type="ECO:0000256" key="7">
    <source>
        <dbReference type="ARBA" id="ARBA00022989"/>
    </source>
</evidence>
<sequence>MTKLFKKLFRVLISRLFIVGMLLLLQVIWFIIIIEILGRYFNLINSFFTLLSMVAVLWLVNKKDNPAYKLAWVIPILLYPLLGGLMYLFMGDKKPSRKLRNKMINIYSKTSKLMKQDFKIIEEIKNIDKSIANQAYYISQTAKFPIYKNTIAEYYKSGESNFTAIKDELKKAKQYIFMEYFIIAEGIMWNEILAILEEKVKEGVEVRLIYDDMGCLTLLPYNYFKKMEQKGIKCISFNKFIPIFSIAMNHRDHRKIVVIDGNTAFTGGINMADEYINEKIRFGHWKDTGIMLKGDAVWNFTVMFLQMWNSVTPTDKDYNKYRPNVHHSKEIHFDGYVQPYGDTPLDQEAVGENVYLNIINSAKNYIYIFTPYLIIDNEMMTSLCLAAKKGVDVKIVTPGIPDKKYVFWLTQSYYGQLSEAGVKIYEYTPGFLHAKCFVCDDEIATVGTINMDYRSLFLHFECGVFLYKSNIISEIKSDILETINESKEIIDYKVKLPKRLMQAVLRLFAPLM</sequence>
<evidence type="ECO:0000313" key="15">
    <source>
        <dbReference type="EMBL" id="ROR21357.1"/>
    </source>
</evidence>
<reference evidence="15 16" key="1">
    <citation type="submission" date="2018-11" db="EMBL/GenBank/DDBJ databases">
        <title>Genomic Encyclopedia of Type Strains, Phase IV (KMG-IV): sequencing the most valuable type-strain genomes for metagenomic binning, comparative biology and taxonomic classification.</title>
        <authorList>
            <person name="Goeker M."/>
        </authorList>
    </citation>
    <scope>NUCLEOTIDE SEQUENCE [LARGE SCALE GENOMIC DNA]</scope>
    <source>
        <strain evidence="15 16">DSM 26537</strain>
    </source>
</reference>
<keyword evidence="4" id="KW-0808">Transferase</keyword>
<keyword evidence="9 13" id="KW-0472">Membrane</keyword>
<evidence type="ECO:0000256" key="6">
    <source>
        <dbReference type="ARBA" id="ARBA00022737"/>
    </source>
</evidence>
<evidence type="ECO:0000256" key="11">
    <source>
        <dbReference type="ARBA" id="ARBA00023264"/>
    </source>
</evidence>
<dbReference type="GO" id="GO:0032049">
    <property type="term" value="P:cardiolipin biosynthetic process"/>
    <property type="evidence" value="ECO:0007669"/>
    <property type="project" value="UniProtKB-UniRule"/>
</dbReference>
<dbReference type="Pfam" id="PF13396">
    <property type="entry name" value="PLDc_N"/>
    <property type="match status" value="1"/>
</dbReference>